<sequence>MYNNILVKRSYSYFNTEFSGKYRYYYDAERFKRLVGLISATLSLGIMLIKVEMAKRGGRVLPAWTRFCSDRVPAHDRSSFANPAFSSPGTLFTWRLRRIEPARPLADPVTLIHAGDLTQSGSLTEIQRALNWLRAQPHRHKVVIAGNHDLLLDAACDHGTTTGRAAADLASLDWGDVVYLQDSETTITCANGWRCSGT</sequence>
<dbReference type="GO" id="GO:0016787">
    <property type="term" value="F:hydrolase activity"/>
    <property type="evidence" value="ECO:0007669"/>
    <property type="project" value="InterPro"/>
</dbReference>
<reference evidence="4" key="1">
    <citation type="journal article" date="2023" name="Mol. Phylogenet. Evol.">
        <title>Genome-scale phylogeny and comparative genomics of the fungal order Sordariales.</title>
        <authorList>
            <person name="Hensen N."/>
            <person name="Bonometti L."/>
            <person name="Westerberg I."/>
            <person name="Brannstrom I.O."/>
            <person name="Guillou S."/>
            <person name="Cros-Aarteil S."/>
            <person name="Calhoun S."/>
            <person name="Haridas S."/>
            <person name="Kuo A."/>
            <person name="Mondo S."/>
            <person name="Pangilinan J."/>
            <person name="Riley R."/>
            <person name="LaButti K."/>
            <person name="Andreopoulos B."/>
            <person name="Lipzen A."/>
            <person name="Chen C."/>
            <person name="Yan M."/>
            <person name="Daum C."/>
            <person name="Ng V."/>
            <person name="Clum A."/>
            <person name="Steindorff A."/>
            <person name="Ohm R.A."/>
            <person name="Martin F."/>
            <person name="Silar P."/>
            <person name="Natvig D.O."/>
            <person name="Lalanne C."/>
            <person name="Gautier V."/>
            <person name="Ament-Velasquez S.L."/>
            <person name="Kruys A."/>
            <person name="Hutchinson M.I."/>
            <person name="Powell A.J."/>
            <person name="Barry K."/>
            <person name="Miller A.N."/>
            <person name="Grigoriev I.V."/>
            <person name="Debuchy R."/>
            <person name="Gladieux P."/>
            <person name="Hiltunen Thoren M."/>
            <person name="Johannesson H."/>
        </authorList>
    </citation>
    <scope>NUCLEOTIDE SEQUENCE [LARGE SCALE GENOMIC DNA]</scope>
    <source>
        <strain evidence="4">CBS 340.73</strain>
    </source>
</reference>
<keyword evidence="4" id="KW-1185">Reference proteome</keyword>
<dbReference type="InterPro" id="IPR029052">
    <property type="entry name" value="Metallo-depent_PP-like"/>
</dbReference>
<name>A0AAN6N6X1_9PEZI</name>
<dbReference type="PANTHER" id="PTHR12905:SF0">
    <property type="entry name" value="CALCINEURIN-LIKE PHOSPHOESTERASE DOMAIN-CONTAINING PROTEIN"/>
    <property type="match status" value="1"/>
</dbReference>
<accession>A0AAN6N6X1</accession>
<dbReference type="PANTHER" id="PTHR12905">
    <property type="entry name" value="METALLOPHOSPHOESTERASE"/>
    <property type="match status" value="1"/>
</dbReference>
<keyword evidence="1" id="KW-0812">Transmembrane</keyword>
<proteinExistence type="predicted"/>
<evidence type="ECO:0000313" key="3">
    <source>
        <dbReference type="EMBL" id="KAK3939328.1"/>
    </source>
</evidence>
<comment type="caution">
    <text evidence="3">The sequence shown here is derived from an EMBL/GenBank/DDBJ whole genome shotgun (WGS) entry which is preliminary data.</text>
</comment>
<feature type="transmembrane region" description="Helical" evidence="1">
    <location>
        <begin position="31"/>
        <end position="49"/>
    </location>
</feature>
<evidence type="ECO:0000313" key="4">
    <source>
        <dbReference type="Proteomes" id="UP001303473"/>
    </source>
</evidence>
<evidence type="ECO:0000259" key="2">
    <source>
        <dbReference type="Pfam" id="PF00149"/>
    </source>
</evidence>
<dbReference type="EMBL" id="MU853813">
    <property type="protein sequence ID" value="KAK3939328.1"/>
    <property type="molecule type" value="Genomic_DNA"/>
</dbReference>
<dbReference type="AlphaFoldDB" id="A0AAN6N6X1"/>
<dbReference type="Proteomes" id="UP001303473">
    <property type="component" value="Unassembled WGS sequence"/>
</dbReference>
<keyword evidence="1" id="KW-0472">Membrane</keyword>
<dbReference type="Pfam" id="PF00149">
    <property type="entry name" value="Metallophos"/>
    <property type="match status" value="1"/>
</dbReference>
<dbReference type="InterPro" id="IPR051693">
    <property type="entry name" value="UPF0046_metallophosphoest"/>
</dbReference>
<evidence type="ECO:0000256" key="1">
    <source>
        <dbReference type="SAM" id="Phobius"/>
    </source>
</evidence>
<dbReference type="SUPFAM" id="SSF56300">
    <property type="entry name" value="Metallo-dependent phosphatases"/>
    <property type="match status" value="1"/>
</dbReference>
<feature type="domain" description="Calcineurin-like phosphoesterase" evidence="2">
    <location>
        <begin position="102"/>
        <end position="193"/>
    </location>
</feature>
<organism evidence="3 4">
    <name type="scientific">Diplogelasinospora grovesii</name>
    <dbReference type="NCBI Taxonomy" id="303347"/>
    <lineage>
        <taxon>Eukaryota</taxon>
        <taxon>Fungi</taxon>
        <taxon>Dikarya</taxon>
        <taxon>Ascomycota</taxon>
        <taxon>Pezizomycotina</taxon>
        <taxon>Sordariomycetes</taxon>
        <taxon>Sordariomycetidae</taxon>
        <taxon>Sordariales</taxon>
        <taxon>Diplogelasinosporaceae</taxon>
        <taxon>Diplogelasinospora</taxon>
    </lineage>
</organism>
<dbReference type="Gene3D" id="3.60.21.10">
    <property type="match status" value="1"/>
</dbReference>
<keyword evidence="1" id="KW-1133">Transmembrane helix</keyword>
<gene>
    <name evidence="3" type="ORF">QBC46DRAFT_438139</name>
</gene>
<dbReference type="InterPro" id="IPR004843">
    <property type="entry name" value="Calcineurin-like_PHP"/>
</dbReference>
<protein>
    <recommendedName>
        <fullName evidence="2">Calcineurin-like phosphoesterase domain-containing protein</fullName>
    </recommendedName>
</protein>